<dbReference type="Gene3D" id="1.25.10.10">
    <property type="entry name" value="Leucine-rich Repeat Variant"/>
    <property type="match status" value="1"/>
</dbReference>
<evidence type="ECO:0000313" key="2">
    <source>
        <dbReference type="EMBL" id="KAK4341113.1"/>
    </source>
</evidence>
<keyword evidence="3" id="KW-1185">Reference proteome</keyword>
<proteinExistence type="predicted"/>
<dbReference type="InterPro" id="IPR016024">
    <property type="entry name" value="ARM-type_fold"/>
</dbReference>
<evidence type="ECO:0000256" key="1">
    <source>
        <dbReference type="SAM" id="MobiDB-lite"/>
    </source>
</evidence>
<accession>A0AAE1QWZ5</accession>
<dbReference type="Pfam" id="PF12422">
    <property type="entry name" value="Condensin2nSMC"/>
    <property type="match status" value="1"/>
</dbReference>
<dbReference type="SUPFAM" id="SSF48371">
    <property type="entry name" value="ARM repeat"/>
    <property type="match status" value="1"/>
</dbReference>
<dbReference type="EMBL" id="JAVYJV010000022">
    <property type="protein sequence ID" value="KAK4341113.1"/>
    <property type="molecule type" value="Genomic_DNA"/>
</dbReference>
<feature type="compositionally biased region" description="Basic residues" evidence="1">
    <location>
        <begin position="87"/>
        <end position="97"/>
    </location>
</feature>
<dbReference type="InterPro" id="IPR024741">
    <property type="entry name" value="Condensin2_G2"/>
</dbReference>
<comment type="caution">
    <text evidence="2">The sequence shown here is derived from an EMBL/GenBank/DDBJ whole genome shotgun (WGS) entry which is preliminary data.</text>
</comment>
<feature type="region of interest" description="Disordered" evidence="1">
    <location>
        <begin position="75"/>
        <end position="104"/>
    </location>
</feature>
<dbReference type="PANTHER" id="PTHR16199">
    <property type="entry name" value="CONDENSIN-2 COMPLEX SUBUNIT G2"/>
    <property type="match status" value="1"/>
</dbReference>
<evidence type="ECO:0008006" key="4">
    <source>
        <dbReference type="Google" id="ProtNLM"/>
    </source>
</evidence>
<dbReference type="GO" id="GO:0000070">
    <property type="term" value="P:mitotic sister chromatid segregation"/>
    <property type="evidence" value="ECO:0007669"/>
    <property type="project" value="TreeGrafter"/>
</dbReference>
<evidence type="ECO:0000313" key="3">
    <source>
        <dbReference type="Proteomes" id="UP001291623"/>
    </source>
</evidence>
<dbReference type="GO" id="GO:0005634">
    <property type="term" value="C:nucleus"/>
    <property type="evidence" value="ECO:0007669"/>
    <property type="project" value="InterPro"/>
</dbReference>
<dbReference type="AlphaFoldDB" id="A0AAE1QWZ5"/>
<dbReference type="InterPro" id="IPR011989">
    <property type="entry name" value="ARM-like"/>
</dbReference>
<dbReference type="Proteomes" id="UP001291623">
    <property type="component" value="Unassembled WGS sequence"/>
</dbReference>
<dbReference type="PANTHER" id="PTHR16199:SF4">
    <property type="entry name" value="CONDENSIN-2 COMPLEX SUBUNIT G2"/>
    <property type="match status" value="1"/>
</dbReference>
<protein>
    <recommendedName>
        <fullName evidence="4">Condensin-2 complex subunit G2</fullName>
    </recommendedName>
</protein>
<organism evidence="2 3">
    <name type="scientific">Anisodus tanguticus</name>
    <dbReference type="NCBI Taxonomy" id="243964"/>
    <lineage>
        <taxon>Eukaryota</taxon>
        <taxon>Viridiplantae</taxon>
        <taxon>Streptophyta</taxon>
        <taxon>Embryophyta</taxon>
        <taxon>Tracheophyta</taxon>
        <taxon>Spermatophyta</taxon>
        <taxon>Magnoliopsida</taxon>
        <taxon>eudicotyledons</taxon>
        <taxon>Gunneridae</taxon>
        <taxon>Pentapetalae</taxon>
        <taxon>asterids</taxon>
        <taxon>lamiids</taxon>
        <taxon>Solanales</taxon>
        <taxon>Solanaceae</taxon>
        <taxon>Solanoideae</taxon>
        <taxon>Hyoscyameae</taxon>
        <taxon>Anisodus</taxon>
    </lineage>
</organism>
<gene>
    <name evidence="2" type="ORF">RND71_039614</name>
</gene>
<dbReference type="GO" id="GO:0000796">
    <property type="term" value="C:condensin complex"/>
    <property type="evidence" value="ECO:0007669"/>
    <property type="project" value="TreeGrafter"/>
</dbReference>
<sequence>MEKRLRSSLKTSAEEFLSSTSKLGFNKSIKPSLKTLIHTLNPNNSSDLITTLPLALQHSITQSIRKYKTLTNSNDVVLSSPQTPPTKRLRRSGRNKKKNEDGNEDAKRLLVEGLRIYVYISFSCVTHPEKAFRDTDLLPAVRDLHDNLILFESDSVLLSEIANLCEEWWKEGYFGKETLISQALPFLLSRALTLKKKVDVHRVYMLREAFTLLDFEDESIEDLKHLIMRCVISPLFLKTEDGRKFIAFTFGLSVQLMKEALAMLKCQIPFGRKSILEAFGEIVFRVWKMAEGVAKDEIENGFLQGMIDSCIHASSGVLAVSTRRVLGGFINQRTTEGVEKLIFRLAEPVIFRSLQVANSNVRQNSLHLFLDLFPLEDPDATKEVKDTLLDKQFFLLDKLLVDECPDVRVVAVEGCCRILHLFWEIIPSPTITKSLTKIFEHMIHDSCPEIRLSTVNAVIYLLGNPHSHDILKVLLPRMSHLIHDISPPVRAAVVDLLLTLTDLRKFQFHKVVHIDLLLSTLANDQPMIGQKITKLLLPSYFPSKVNMKEACNRCVTLIKRSPLAGARFCEFAVSEGTSLQSWMELLKILISLIVSPGKLEAEQIDGSIIAASHLCIYLVRDGSYQTKLKEELSGERLKHLFAAATSACAQASVCNIISSVCPDAVDDLFDECMTLVTNCGGLSSSLEKQAEVRSVHKMMLSCNWLDEMFENLARLLQRTASQCHKRFGTELVKFSVPSAKRGNTKSSIKLSSKSKHVNEKKMSNKVKCSFKEEYEITVGVAWQIKDLLLSEDTRNVILRSGSLETIFLSLKAISEVSILQCTQCDHMSVSPILAYTALALHRSFQDNSLGGHKNVNKKKRKMESANESSEVIGVFLLLSASMKLPETALEMTIHHLLGCTNKLFRAPLSEISDLTGNGSDFTKQQRILNVVKMLTAVLKFIADAHTMDLVHKSQEECLSFTLQNIKFIISSLRESSDEELQFTEHMLKEIYLCLKSSFTYVAKLMNVVLKSFSEASQPLWGAFDIANELLNLYVSIEEHLGCGYAVRLFPAVKPWVPDLILALGSTNLMKQTSSFSPKDNLPLWVSTLARTELHEQQDTSSDEEPDRISKTGDFKTFKKLVNLMVQLLRANYNVLDAVGLTLLNNLLVGLQRKKFDLVFGILHFVCVKLVRHDEREWKELTSMLTSLQQIYPQLELEEESCSGEDARQELQSARALVEPVWKCYLCDDARNSFEEE</sequence>
<name>A0AAE1QWZ5_9SOLA</name>
<reference evidence="2" key="1">
    <citation type="submission" date="2023-12" db="EMBL/GenBank/DDBJ databases">
        <title>Genome assembly of Anisodus tanguticus.</title>
        <authorList>
            <person name="Wang Y.-J."/>
        </authorList>
    </citation>
    <scope>NUCLEOTIDE SEQUENCE</scope>
    <source>
        <strain evidence="2">KB-2021</strain>
        <tissue evidence="2">Leaf</tissue>
    </source>
</reference>